<gene>
    <name evidence="1" type="ORF">PROH_16460</name>
</gene>
<proteinExistence type="predicted"/>
<dbReference type="EMBL" id="AJTX02000006">
    <property type="protein sequence ID" value="KKI99305.1"/>
    <property type="molecule type" value="Genomic_DNA"/>
</dbReference>
<protein>
    <submittedName>
        <fullName evidence="1">Uncharacterized protein</fullName>
    </submittedName>
</protein>
<keyword evidence="2" id="KW-1185">Reference proteome</keyword>
<dbReference type="Proteomes" id="UP000034681">
    <property type="component" value="Unassembled WGS sequence"/>
</dbReference>
<name>A0A0M2PS12_PROHO</name>
<sequence>MLPGAWGLGLGLGQQGNFPAPVIHAPVIHAPVIHDALWGSPEFYGIILDSPDSVSGSGFIRVLLRLTRWVGTPGLTPGLTPVHCPGFSGNLVWGADPP</sequence>
<comment type="caution">
    <text evidence="1">The sequence shown here is derived from an EMBL/GenBank/DDBJ whole genome shotgun (WGS) entry which is preliminary data.</text>
</comment>
<organism evidence="1 2">
    <name type="scientific">Prochlorothrix hollandica PCC 9006 = CALU 1027</name>
    <dbReference type="NCBI Taxonomy" id="317619"/>
    <lineage>
        <taxon>Bacteria</taxon>
        <taxon>Bacillati</taxon>
        <taxon>Cyanobacteriota</taxon>
        <taxon>Cyanophyceae</taxon>
        <taxon>Prochlorotrichales</taxon>
        <taxon>Prochlorotrichaceae</taxon>
        <taxon>Prochlorothrix</taxon>
    </lineage>
</organism>
<reference evidence="1" key="1">
    <citation type="submission" date="2012-04" db="EMBL/GenBank/DDBJ databases">
        <authorList>
            <person name="Borisov I.G."/>
            <person name="Ivanikova N.V."/>
            <person name="Pinevich A.V."/>
        </authorList>
    </citation>
    <scope>NUCLEOTIDE SEQUENCE</scope>
    <source>
        <strain evidence="1">CALU 1027</strain>
    </source>
</reference>
<evidence type="ECO:0000313" key="1">
    <source>
        <dbReference type="EMBL" id="KKI99305.1"/>
    </source>
</evidence>
<dbReference type="AlphaFoldDB" id="A0A0M2PS12"/>
<accession>A0A0M2PS12</accession>
<evidence type="ECO:0000313" key="2">
    <source>
        <dbReference type="Proteomes" id="UP000034681"/>
    </source>
</evidence>